<sequence>MKGTQACINKVIKAIKVVQHLGDGSSKPKTDKKGDEFFDLDNSPRASAEAGSSKHSNWATKCIKAGGKGKAGADRLLKAAKGRTLSQVLTQTSKRLEPPSYAHSYKVNLPSTAVDRKTTQSSSKSGTSSMPGSSDAPIQIVMWIGDQHIDIGKTLVPY</sequence>
<evidence type="ECO:0000256" key="1">
    <source>
        <dbReference type="SAM" id="MobiDB-lite"/>
    </source>
</evidence>
<proteinExistence type="predicted"/>
<dbReference type="EMBL" id="JBHFFA010000004">
    <property type="protein sequence ID" value="KAL2629289.1"/>
    <property type="molecule type" value="Genomic_DNA"/>
</dbReference>
<keyword evidence="3" id="KW-1185">Reference proteome</keyword>
<protein>
    <submittedName>
        <fullName evidence="2">Uncharacterized protein</fullName>
    </submittedName>
</protein>
<evidence type="ECO:0000313" key="2">
    <source>
        <dbReference type="EMBL" id="KAL2629289.1"/>
    </source>
</evidence>
<comment type="caution">
    <text evidence="2">The sequence shown here is derived from an EMBL/GenBank/DDBJ whole genome shotgun (WGS) entry which is preliminary data.</text>
</comment>
<accession>A0ABD1YI92</accession>
<evidence type="ECO:0000313" key="3">
    <source>
        <dbReference type="Proteomes" id="UP001605036"/>
    </source>
</evidence>
<organism evidence="2 3">
    <name type="scientific">Riccia fluitans</name>
    <dbReference type="NCBI Taxonomy" id="41844"/>
    <lineage>
        <taxon>Eukaryota</taxon>
        <taxon>Viridiplantae</taxon>
        <taxon>Streptophyta</taxon>
        <taxon>Embryophyta</taxon>
        <taxon>Marchantiophyta</taxon>
        <taxon>Marchantiopsida</taxon>
        <taxon>Marchantiidae</taxon>
        <taxon>Marchantiales</taxon>
        <taxon>Ricciaceae</taxon>
        <taxon>Riccia</taxon>
    </lineage>
</organism>
<gene>
    <name evidence="2" type="ORF">R1flu_013975</name>
</gene>
<name>A0ABD1YI92_9MARC</name>
<dbReference type="AlphaFoldDB" id="A0ABD1YI92"/>
<feature type="region of interest" description="Disordered" evidence="1">
    <location>
        <begin position="113"/>
        <end position="134"/>
    </location>
</feature>
<feature type="region of interest" description="Disordered" evidence="1">
    <location>
        <begin position="22"/>
        <end position="57"/>
    </location>
</feature>
<feature type="compositionally biased region" description="Low complexity" evidence="1">
    <location>
        <begin position="121"/>
        <end position="134"/>
    </location>
</feature>
<feature type="compositionally biased region" description="Basic and acidic residues" evidence="1">
    <location>
        <begin position="26"/>
        <end position="36"/>
    </location>
</feature>
<dbReference type="Proteomes" id="UP001605036">
    <property type="component" value="Unassembled WGS sequence"/>
</dbReference>
<reference evidence="2 3" key="1">
    <citation type="submission" date="2024-09" db="EMBL/GenBank/DDBJ databases">
        <title>Chromosome-scale assembly of Riccia fluitans.</title>
        <authorList>
            <person name="Paukszto L."/>
            <person name="Sawicki J."/>
            <person name="Karawczyk K."/>
            <person name="Piernik-Szablinska J."/>
            <person name="Szczecinska M."/>
            <person name="Mazdziarz M."/>
        </authorList>
    </citation>
    <scope>NUCLEOTIDE SEQUENCE [LARGE SCALE GENOMIC DNA]</scope>
    <source>
        <strain evidence="2">Rf_01</strain>
        <tissue evidence="2">Aerial parts of the thallus</tissue>
    </source>
</reference>